<dbReference type="AlphaFoldDB" id="A0A085N1Z3"/>
<protein>
    <submittedName>
        <fullName evidence="2">Uncharacterized protein</fullName>
    </submittedName>
</protein>
<feature type="compositionally biased region" description="Polar residues" evidence="1">
    <location>
        <begin position="89"/>
        <end position="99"/>
    </location>
</feature>
<gene>
    <name evidence="2" type="ORF">M514_24298</name>
</gene>
<accession>A0A085N1Z3</accession>
<evidence type="ECO:0000256" key="1">
    <source>
        <dbReference type="SAM" id="MobiDB-lite"/>
    </source>
</evidence>
<evidence type="ECO:0000313" key="2">
    <source>
        <dbReference type="EMBL" id="KFD63489.1"/>
    </source>
</evidence>
<proteinExistence type="predicted"/>
<reference evidence="2" key="1">
    <citation type="journal article" date="2014" name="Nat. Genet.">
        <title>Genome and transcriptome of the porcine whipworm Trichuris suis.</title>
        <authorList>
            <person name="Jex A.R."/>
            <person name="Nejsum P."/>
            <person name="Schwarz E.M."/>
            <person name="Hu L."/>
            <person name="Young N.D."/>
            <person name="Hall R.S."/>
            <person name="Korhonen P.K."/>
            <person name="Liao S."/>
            <person name="Thamsborg S."/>
            <person name="Xia J."/>
            <person name="Xu P."/>
            <person name="Wang S."/>
            <person name="Scheerlinck J.P."/>
            <person name="Hofmann A."/>
            <person name="Sternberg P.W."/>
            <person name="Wang J."/>
            <person name="Gasser R.B."/>
        </authorList>
    </citation>
    <scope>NUCLEOTIDE SEQUENCE [LARGE SCALE GENOMIC DNA]</scope>
    <source>
        <strain evidence="2">DCEP-RM93F</strain>
    </source>
</reference>
<organism evidence="2">
    <name type="scientific">Trichuris suis</name>
    <name type="common">pig whipworm</name>
    <dbReference type="NCBI Taxonomy" id="68888"/>
    <lineage>
        <taxon>Eukaryota</taxon>
        <taxon>Metazoa</taxon>
        <taxon>Ecdysozoa</taxon>
        <taxon>Nematoda</taxon>
        <taxon>Enoplea</taxon>
        <taxon>Dorylaimia</taxon>
        <taxon>Trichinellida</taxon>
        <taxon>Trichuridae</taxon>
        <taxon>Trichuris</taxon>
    </lineage>
</organism>
<sequence length="139" mass="15719">MIQTVNDALRRITAGDFNQRLASFLLSQHATLCATTARSPAELFMNRRMKAASTAYTLICHLNAKGRLMITRPQLSHAYWTTTNQFWSRTSSQAKSGPRNSPPVRPPTKRRRAMERSYIATSATSLSMTSETQIQRKQD</sequence>
<feature type="compositionally biased region" description="Polar residues" evidence="1">
    <location>
        <begin position="119"/>
        <end position="133"/>
    </location>
</feature>
<feature type="region of interest" description="Disordered" evidence="1">
    <location>
        <begin position="89"/>
        <end position="139"/>
    </location>
</feature>
<dbReference type="EMBL" id="KL367572">
    <property type="protein sequence ID" value="KFD63489.1"/>
    <property type="molecule type" value="Genomic_DNA"/>
</dbReference>
<dbReference type="Proteomes" id="UP000030758">
    <property type="component" value="Unassembled WGS sequence"/>
</dbReference>
<name>A0A085N1Z3_9BILA</name>